<dbReference type="PANTHER" id="PTHR37466">
    <property type="entry name" value="SLR1628 PROTEIN"/>
    <property type="match status" value="1"/>
</dbReference>
<protein>
    <submittedName>
        <fullName evidence="1">Unannotated protein</fullName>
    </submittedName>
</protein>
<dbReference type="PANTHER" id="PTHR37466:SF1">
    <property type="entry name" value="SLR1628 PROTEIN"/>
    <property type="match status" value="1"/>
</dbReference>
<reference evidence="1" key="1">
    <citation type="submission" date="2020-05" db="EMBL/GenBank/DDBJ databases">
        <authorList>
            <person name="Chiriac C."/>
            <person name="Salcher M."/>
            <person name="Ghai R."/>
            <person name="Kavagutti S V."/>
        </authorList>
    </citation>
    <scope>NUCLEOTIDE SEQUENCE</scope>
</reference>
<dbReference type="EMBL" id="CAEZXR010000046">
    <property type="protein sequence ID" value="CAB4693724.1"/>
    <property type="molecule type" value="Genomic_DNA"/>
</dbReference>
<proteinExistence type="predicted"/>
<gene>
    <name evidence="1" type="ORF">UFOPK2579_00564</name>
</gene>
<dbReference type="AlphaFoldDB" id="A0A6J6PBI4"/>
<sequence length="142" mass="15034">MVERNVVGGALEPCGTDPVTGFYRDGSCSCGPDDAGLHAVCAVVTADFLEHQRSVGNDLGTPRPEWSFPGLHPGDRWCVVAGRWLQSYKAGAAAPVVLASTNYRALELIPIEMLREHAVDGPPDLRGLAGRSGLKVRPDGLA</sequence>
<dbReference type="Pfam" id="PF09996">
    <property type="entry name" value="DUF2237"/>
    <property type="match status" value="1"/>
</dbReference>
<dbReference type="Gene3D" id="3.30.56.110">
    <property type="entry name" value="Protein of unknown function DUF2237"/>
    <property type="match status" value="1"/>
</dbReference>
<accession>A0A6J6PBI4</accession>
<name>A0A6J6PBI4_9ZZZZ</name>
<evidence type="ECO:0000313" key="1">
    <source>
        <dbReference type="EMBL" id="CAB4693724.1"/>
    </source>
</evidence>
<organism evidence="1">
    <name type="scientific">freshwater metagenome</name>
    <dbReference type="NCBI Taxonomy" id="449393"/>
    <lineage>
        <taxon>unclassified sequences</taxon>
        <taxon>metagenomes</taxon>
        <taxon>ecological metagenomes</taxon>
    </lineage>
</organism>
<dbReference type="InterPro" id="IPR018714">
    <property type="entry name" value="DUF2237"/>
</dbReference>